<accession>A0A1I6T023</accession>
<dbReference type="Proteomes" id="UP000198788">
    <property type="component" value="Unassembled WGS sequence"/>
</dbReference>
<dbReference type="SUPFAM" id="SSF55008">
    <property type="entry name" value="HMA, heavy metal-associated domain"/>
    <property type="match status" value="1"/>
</dbReference>
<feature type="compositionally biased region" description="Low complexity" evidence="1">
    <location>
        <begin position="82"/>
        <end position="91"/>
    </location>
</feature>
<evidence type="ECO:0000256" key="1">
    <source>
        <dbReference type="SAM" id="MobiDB-lite"/>
    </source>
</evidence>
<dbReference type="GO" id="GO:0046872">
    <property type="term" value="F:metal ion binding"/>
    <property type="evidence" value="ECO:0007669"/>
    <property type="project" value="InterPro"/>
</dbReference>
<dbReference type="CDD" id="cd00371">
    <property type="entry name" value="HMA"/>
    <property type="match status" value="1"/>
</dbReference>
<dbReference type="InterPro" id="IPR006121">
    <property type="entry name" value="HMA_dom"/>
</dbReference>
<dbReference type="RefSeq" id="WP_177221890.1">
    <property type="nucleotide sequence ID" value="NZ_FOZV01000007.1"/>
</dbReference>
<dbReference type="Pfam" id="PF00403">
    <property type="entry name" value="HMA"/>
    <property type="match status" value="1"/>
</dbReference>
<reference evidence="4" key="1">
    <citation type="submission" date="2016-10" db="EMBL/GenBank/DDBJ databases">
        <authorList>
            <person name="Varghese N."/>
            <person name="Submissions S."/>
        </authorList>
    </citation>
    <scope>NUCLEOTIDE SEQUENCE [LARGE SCALE GENOMIC DNA]</scope>
    <source>
        <strain evidence="4">CGMCC 1.10683</strain>
    </source>
</reference>
<evidence type="ECO:0000313" key="3">
    <source>
        <dbReference type="EMBL" id="SFS82594.1"/>
    </source>
</evidence>
<keyword evidence="4" id="KW-1185">Reference proteome</keyword>
<gene>
    <name evidence="3" type="ORF">SAMN05192570_2824</name>
</gene>
<evidence type="ECO:0000313" key="4">
    <source>
        <dbReference type="Proteomes" id="UP000198788"/>
    </source>
</evidence>
<dbReference type="AlphaFoldDB" id="A0A1I6T023"/>
<protein>
    <submittedName>
        <fullName evidence="3">Heavy-metal-associated domain-containing protein</fullName>
    </submittedName>
</protein>
<sequence length="100" mass="10564">MIELKVERMTCGGCAATVRAAVAEVAPDARLEIEIASGTLRVEGAGHPARLARDFSRSTEAYAPQTGEASSRPARKPRTTRKTLTLLAKPARFTGSGAQP</sequence>
<dbReference type="STRING" id="871741.SAMN05192570_2824"/>
<dbReference type="Gene3D" id="3.30.70.100">
    <property type="match status" value="1"/>
</dbReference>
<name>A0A1I6T023_9CAUL</name>
<proteinExistence type="predicted"/>
<organism evidence="3 4">
    <name type="scientific">Brevundimonas viscosa</name>
    <dbReference type="NCBI Taxonomy" id="871741"/>
    <lineage>
        <taxon>Bacteria</taxon>
        <taxon>Pseudomonadati</taxon>
        <taxon>Pseudomonadota</taxon>
        <taxon>Alphaproteobacteria</taxon>
        <taxon>Caulobacterales</taxon>
        <taxon>Caulobacteraceae</taxon>
        <taxon>Brevundimonas</taxon>
    </lineage>
</organism>
<evidence type="ECO:0000259" key="2">
    <source>
        <dbReference type="Pfam" id="PF00403"/>
    </source>
</evidence>
<dbReference type="InterPro" id="IPR036163">
    <property type="entry name" value="HMA_dom_sf"/>
</dbReference>
<dbReference type="EMBL" id="FOZV01000007">
    <property type="protein sequence ID" value="SFS82594.1"/>
    <property type="molecule type" value="Genomic_DNA"/>
</dbReference>
<feature type="region of interest" description="Disordered" evidence="1">
    <location>
        <begin position="53"/>
        <end position="100"/>
    </location>
</feature>
<feature type="domain" description="HMA" evidence="2">
    <location>
        <begin position="4"/>
        <end position="49"/>
    </location>
</feature>